<evidence type="ECO:0000256" key="2">
    <source>
        <dbReference type="ARBA" id="ARBA00022491"/>
    </source>
</evidence>
<dbReference type="AlphaFoldDB" id="A0A8J3LG41"/>
<dbReference type="InterPro" id="IPR036390">
    <property type="entry name" value="WH_DNA-bd_sf"/>
</dbReference>
<gene>
    <name evidence="8" type="ORF">Pfl04_07760</name>
</gene>
<keyword evidence="9" id="KW-1185">Reference proteome</keyword>
<keyword evidence="2" id="KW-0678">Repressor</keyword>
<dbReference type="InterPro" id="IPR043135">
    <property type="entry name" value="Fur_C"/>
</dbReference>
<dbReference type="SUPFAM" id="SSF46785">
    <property type="entry name" value="Winged helix' DNA-binding domain"/>
    <property type="match status" value="1"/>
</dbReference>
<dbReference type="CDD" id="cd07153">
    <property type="entry name" value="Fur_like"/>
    <property type="match status" value="1"/>
</dbReference>
<dbReference type="InterPro" id="IPR036388">
    <property type="entry name" value="WH-like_DNA-bd_sf"/>
</dbReference>
<evidence type="ECO:0000256" key="4">
    <source>
        <dbReference type="ARBA" id="ARBA00023015"/>
    </source>
</evidence>
<keyword evidence="6" id="KW-0804">Transcription</keyword>
<sequence length="207" mass="22083">MHRLEDAVATEDAKIVGAQDGGVGGYHSDAEDGEYTSHVVQPTSPRIELVSSSPRLSGQEKQDASLADILRARGLRLTAQRQLVLEAVYALGHATPDQVHEAVARRAAGVNITTVYRTLELLEDLGLVTHTHLSHGAPTYHAVGEEQHVHLVCRGCGGVDEVSPSVLDGLVADLRGSRGFRVDVGHVALFGICRQCADQPASESENL</sequence>
<keyword evidence="7" id="KW-0479">Metal-binding</keyword>
<dbReference type="Pfam" id="PF01475">
    <property type="entry name" value="FUR"/>
    <property type="match status" value="1"/>
</dbReference>
<dbReference type="GO" id="GO:0000976">
    <property type="term" value="F:transcription cis-regulatory region binding"/>
    <property type="evidence" value="ECO:0007669"/>
    <property type="project" value="TreeGrafter"/>
</dbReference>
<evidence type="ECO:0000256" key="1">
    <source>
        <dbReference type="ARBA" id="ARBA00007957"/>
    </source>
</evidence>
<comment type="cofactor">
    <cofactor evidence="7">
        <name>Zn(2+)</name>
        <dbReference type="ChEBI" id="CHEBI:29105"/>
    </cofactor>
    <text evidence="7">Binds 1 zinc ion per subunit.</text>
</comment>
<feature type="binding site" evidence="7">
    <location>
        <position position="153"/>
    </location>
    <ligand>
        <name>Zn(2+)</name>
        <dbReference type="ChEBI" id="CHEBI:29105"/>
    </ligand>
</feature>
<keyword evidence="3 7" id="KW-0862">Zinc</keyword>
<dbReference type="GO" id="GO:1900376">
    <property type="term" value="P:regulation of secondary metabolite biosynthetic process"/>
    <property type="evidence" value="ECO:0007669"/>
    <property type="project" value="TreeGrafter"/>
</dbReference>
<dbReference type="Gene3D" id="3.30.1490.190">
    <property type="match status" value="1"/>
</dbReference>
<comment type="caution">
    <text evidence="8">The sequence shown here is derived from an EMBL/GenBank/DDBJ whole genome shotgun (WGS) entry which is preliminary data.</text>
</comment>
<evidence type="ECO:0000256" key="3">
    <source>
        <dbReference type="ARBA" id="ARBA00022833"/>
    </source>
</evidence>
<dbReference type="EMBL" id="BONU01000003">
    <property type="protein sequence ID" value="GIG72372.1"/>
    <property type="molecule type" value="Genomic_DNA"/>
</dbReference>
<name>A0A8J3LG41_9ACTN</name>
<dbReference type="GO" id="GO:0008270">
    <property type="term" value="F:zinc ion binding"/>
    <property type="evidence" value="ECO:0007669"/>
    <property type="project" value="TreeGrafter"/>
</dbReference>
<feature type="binding site" evidence="7">
    <location>
        <position position="193"/>
    </location>
    <ligand>
        <name>Zn(2+)</name>
        <dbReference type="ChEBI" id="CHEBI:29105"/>
    </ligand>
</feature>
<proteinExistence type="inferred from homology"/>
<keyword evidence="4" id="KW-0805">Transcription regulation</keyword>
<dbReference type="Gene3D" id="1.10.10.10">
    <property type="entry name" value="Winged helix-like DNA-binding domain superfamily/Winged helix DNA-binding domain"/>
    <property type="match status" value="1"/>
</dbReference>
<keyword evidence="5" id="KW-0238">DNA-binding</keyword>
<organism evidence="8 9">
    <name type="scientific">Planosporangium flavigriseum</name>
    <dbReference type="NCBI Taxonomy" id="373681"/>
    <lineage>
        <taxon>Bacteria</taxon>
        <taxon>Bacillati</taxon>
        <taxon>Actinomycetota</taxon>
        <taxon>Actinomycetes</taxon>
        <taxon>Micromonosporales</taxon>
        <taxon>Micromonosporaceae</taxon>
        <taxon>Planosporangium</taxon>
    </lineage>
</organism>
<evidence type="ECO:0000256" key="6">
    <source>
        <dbReference type="ARBA" id="ARBA00023163"/>
    </source>
</evidence>
<dbReference type="GO" id="GO:0003700">
    <property type="term" value="F:DNA-binding transcription factor activity"/>
    <property type="evidence" value="ECO:0007669"/>
    <property type="project" value="InterPro"/>
</dbReference>
<reference evidence="8" key="1">
    <citation type="submission" date="2021-01" db="EMBL/GenBank/DDBJ databases">
        <title>Whole genome shotgun sequence of Planosporangium flavigriseum NBRC 105377.</title>
        <authorList>
            <person name="Komaki H."/>
            <person name="Tamura T."/>
        </authorList>
    </citation>
    <scope>NUCLEOTIDE SEQUENCE</scope>
    <source>
        <strain evidence="8">NBRC 105377</strain>
    </source>
</reference>
<evidence type="ECO:0000313" key="9">
    <source>
        <dbReference type="Proteomes" id="UP000653674"/>
    </source>
</evidence>
<comment type="similarity">
    <text evidence="1">Belongs to the Fur family.</text>
</comment>
<dbReference type="Proteomes" id="UP000653674">
    <property type="component" value="Unassembled WGS sequence"/>
</dbReference>
<dbReference type="PANTHER" id="PTHR33202">
    <property type="entry name" value="ZINC UPTAKE REGULATION PROTEIN"/>
    <property type="match status" value="1"/>
</dbReference>
<feature type="binding site" evidence="7">
    <location>
        <position position="196"/>
    </location>
    <ligand>
        <name>Zn(2+)</name>
        <dbReference type="ChEBI" id="CHEBI:29105"/>
    </ligand>
</feature>
<dbReference type="InterPro" id="IPR002481">
    <property type="entry name" value="FUR"/>
</dbReference>
<evidence type="ECO:0008006" key="10">
    <source>
        <dbReference type="Google" id="ProtNLM"/>
    </source>
</evidence>
<evidence type="ECO:0000313" key="8">
    <source>
        <dbReference type="EMBL" id="GIG72372.1"/>
    </source>
</evidence>
<accession>A0A8J3LG41</accession>
<evidence type="ECO:0000256" key="5">
    <source>
        <dbReference type="ARBA" id="ARBA00023125"/>
    </source>
</evidence>
<dbReference type="GO" id="GO:0045892">
    <property type="term" value="P:negative regulation of DNA-templated transcription"/>
    <property type="evidence" value="ECO:0007669"/>
    <property type="project" value="TreeGrafter"/>
</dbReference>
<feature type="binding site" evidence="7">
    <location>
        <position position="156"/>
    </location>
    <ligand>
        <name>Zn(2+)</name>
        <dbReference type="ChEBI" id="CHEBI:29105"/>
    </ligand>
</feature>
<evidence type="ECO:0000256" key="7">
    <source>
        <dbReference type="PIRSR" id="PIRSR602481-1"/>
    </source>
</evidence>
<dbReference type="PANTHER" id="PTHR33202:SF7">
    <property type="entry name" value="FERRIC UPTAKE REGULATION PROTEIN"/>
    <property type="match status" value="1"/>
</dbReference>
<protein>
    <recommendedName>
        <fullName evidence="10">Transcriptional repressor</fullName>
    </recommendedName>
</protein>